<feature type="domain" description="Tetrapyrrole biosynthesis uroporphyrinogen III synthase" evidence="10">
    <location>
        <begin position="278"/>
        <end position="505"/>
    </location>
</feature>
<dbReference type="EC" id="2.1.1.107" evidence="2"/>
<keyword evidence="12" id="KW-1185">Reference proteome</keyword>
<dbReference type="GO" id="GO:0004851">
    <property type="term" value="F:uroporphyrin-III C-methyltransferase activity"/>
    <property type="evidence" value="ECO:0007669"/>
    <property type="project" value="UniProtKB-EC"/>
</dbReference>
<organism evidence="11 12">
    <name type="scientific">Paludisphaera mucosa</name>
    <dbReference type="NCBI Taxonomy" id="3030827"/>
    <lineage>
        <taxon>Bacteria</taxon>
        <taxon>Pseudomonadati</taxon>
        <taxon>Planctomycetota</taxon>
        <taxon>Planctomycetia</taxon>
        <taxon>Isosphaerales</taxon>
        <taxon>Isosphaeraceae</taxon>
        <taxon>Paludisphaera</taxon>
    </lineage>
</organism>
<dbReference type="Gene3D" id="3.40.50.10090">
    <property type="match status" value="2"/>
</dbReference>
<dbReference type="PANTHER" id="PTHR45790:SF3">
    <property type="entry name" value="S-ADENOSYL-L-METHIONINE-DEPENDENT UROPORPHYRINOGEN III METHYLTRANSFERASE, CHLOROPLASTIC"/>
    <property type="match status" value="1"/>
</dbReference>
<evidence type="ECO:0000313" key="11">
    <source>
        <dbReference type="EMBL" id="MDG3002457.1"/>
    </source>
</evidence>
<dbReference type="SUPFAM" id="SSF69618">
    <property type="entry name" value="HemD-like"/>
    <property type="match status" value="1"/>
</dbReference>
<dbReference type="RefSeq" id="WP_277858821.1">
    <property type="nucleotide sequence ID" value="NZ_JARRAG010000001.1"/>
</dbReference>
<comment type="similarity">
    <text evidence="1 8">Belongs to the precorrin methyltransferase family.</text>
</comment>
<dbReference type="InterPro" id="IPR036108">
    <property type="entry name" value="4pyrrol_syn_uPrphyn_synt_sf"/>
</dbReference>
<dbReference type="InterPro" id="IPR000878">
    <property type="entry name" value="4pyrrol_Mease"/>
</dbReference>
<dbReference type="InterPro" id="IPR050161">
    <property type="entry name" value="Siro_Cobalamin_biosynth"/>
</dbReference>
<dbReference type="PROSITE" id="PS00839">
    <property type="entry name" value="SUMT_1"/>
    <property type="match status" value="1"/>
</dbReference>
<evidence type="ECO:0000256" key="2">
    <source>
        <dbReference type="ARBA" id="ARBA00012162"/>
    </source>
</evidence>
<dbReference type="Pfam" id="PF02602">
    <property type="entry name" value="HEM4"/>
    <property type="match status" value="1"/>
</dbReference>
<dbReference type="Pfam" id="PF00590">
    <property type="entry name" value="TP_methylase"/>
    <property type="match status" value="1"/>
</dbReference>
<dbReference type="GO" id="GO:0032259">
    <property type="term" value="P:methylation"/>
    <property type="evidence" value="ECO:0007669"/>
    <property type="project" value="UniProtKB-KW"/>
</dbReference>
<evidence type="ECO:0000256" key="6">
    <source>
        <dbReference type="ARBA" id="ARBA00023244"/>
    </source>
</evidence>
<name>A0ABT6F4F3_9BACT</name>
<dbReference type="CDD" id="cd06578">
    <property type="entry name" value="HemD"/>
    <property type="match status" value="1"/>
</dbReference>
<dbReference type="InterPro" id="IPR014776">
    <property type="entry name" value="4pyrrole_Mease_sub2"/>
</dbReference>
<sequence>MTPTTRPGIVHLVGAGPGDPGLLTLRGAEVLARADVVVFDHLANERLLDLAPAGALRIRAGKSVGHCTLTQDQINHALAEHAAAGKAVVRLKGGDPLVFGRGAEEAAFLRERGIPFAIVPGVTAGVGATACAGIPVTSRGTASAVAFITGHQAPEVSEAADPRSRLDWPALAEFPGTLVFYMGVTHLADIARRLLREGKPAETPSAVVESGSTPAQRVVSGTLGTIADLAKTSRVRPPALLVVGDVVTRREDLAWFEARPLFGLRIVVTRPREEAERSAAALEAIGAEVLIAPTVEILPLDDLGPLDAALDRLGEYDWLVFTSSNGVRRFLGRLLERGGDLRALGGVRLAAIGPSTAEALARFHLRADLIPPSFRSESLAEALGAVAAGSRILLARADRGRTILKDELGAKAQVDQVAVYRNADAEDLPPAVLARIEEGSVDWITLSSSAITARLHALLSPEGRRRVGREVKLATISPVTTATANGLGWDVAVEAPVHTWDGLVEALAARVASSRAVPE</sequence>
<keyword evidence="6" id="KW-0627">Porphyrin biosynthesis</keyword>
<evidence type="ECO:0000259" key="10">
    <source>
        <dbReference type="Pfam" id="PF02602"/>
    </source>
</evidence>
<dbReference type="PANTHER" id="PTHR45790">
    <property type="entry name" value="SIROHEME SYNTHASE-RELATED"/>
    <property type="match status" value="1"/>
</dbReference>
<proteinExistence type="inferred from homology"/>
<evidence type="ECO:0000256" key="5">
    <source>
        <dbReference type="ARBA" id="ARBA00022691"/>
    </source>
</evidence>
<dbReference type="EMBL" id="JARRAG010000001">
    <property type="protein sequence ID" value="MDG3002457.1"/>
    <property type="molecule type" value="Genomic_DNA"/>
</dbReference>
<comment type="caution">
    <text evidence="11">The sequence shown here is derived from an EMBL/GenBank/DDBJ whole genome shotgun (WGS) entry which is preliminary data.</text>
</comment>
<evidence type="ECO:0000256" key="7">
    <source>
        <dbReference type="ARBA" id="ARBA00025705"/>
    </source>
</evidence>
<dbReference type="Gene3D" id="3.40.1010.10">
    <property type="entry name" value="Cobalt-precorrin-4 Transmethylase, Domain 1"/>
    <property type="match status" value="1"/>
</dbReference>
<dbReference type="InterPro" id="IPR003043">
    <property type="entry name" value="Uropor_MeTrfase_CS"/>
</dbReference>
<keyword evidence="3 8" id="KW-0489">Methyltransferase</keyword>
<evidence type="ECO:0000256" key="4">
    <source>
        <dbReference type="ARBA" id="ARBA00022679"/>
    </source>
</evidence>
<dbReference type="InterPro" id="IPR014777">
    <property type="entry name" value="4pyrrole_Mease_sub1"/>
</dbReference>
<comment type="pathway">
    <text evidence="7">Porphyrin-containing compound metabolism; siroheme biosynthesis; precorrin-2 from uroporphyrinogen III: step 1/1.</text>
</comment>
<reference evidence="11 12" key="1">
    <citation type="submission" date="2023-03" db="EMBL/GenBank/DDBJ databases">
        <title>Paludisphaera mucosa sp. nov. a novel planctomycete from northern fen.</title>
        <authorList>
            <person name="Ivanova A."/>
        </authorList>
    </citation>
    <scope>NUCLEOTIDE SEQUENCE [LARGE SCALE GENOMIC DNA]</scope>
    <source>
        <strain evidence="11 12">Pla2</strain>
    </source>
</reference>
<evidence type="ECO:0000256" key="8">
    <source>
        <dbReference type="RuleBase" id="RU003960"/>
    </source>
</evidence>
<dbReference type="SUPFAM" id="SSF53790">
    <property type="entry name" value="Tetrapyrrole methylase"/>
    <property type="match status" value="1"/>
</dbReference>
<dbReference type="CDD" id="cd11642">
    <property type="entry name" value="SUMT"/>
    <property type="match status" value="1"/>
</dbReference>
<dbReference type="InterPro" id="IPR035996">
    <property type="entry name" value="4pyrrol_Methylase_sf"/>
</dbReference>
<evidence type="ECO:0000259" key="9">
    <source>
        <dbReference type="Pfam" id="PF00590"/>
    </source>
</evidence>
<evidence type="ECO:0000256" key="3">
    <source>
        <dbReference type="ARBA" id="ARBA00022603"/>
    </source>
</evidence>
<protein>
    <recommendedName>
        <fullName evidence="2">uroporphyrinogen-III C-methyltransferase</fullName>
        <ecNumber evidence="2">2.1.1.107</ecNumber>
    </recommendedName>
</protein>
<keyword evidence="4 8" id="KW-0808">Transferase</keyword>
<dbReference type="InterPro" id="IPR003754">
    <property type="entry name" value="4pyrrol_synth_uPrphyn_synth"/>
</dbReference>
<evidence type="ECO:0000313" key="12">
    <source>
        <dbReference type="Proteomes" id="UP001216907"/>
    </source>
</evidence>
<dbReference type="NCBIfam" id="NF004790">
    <property type="entry name" value="PRK06136.1"/>
    <property type="match status" value="1"/>
</dbReference>
<dbReference type="Gene3D" id="3.30.950.10">
    <property type="entry name" value="Methyltransferase, Cobalt-precorrin-4 Transmethylase, Domain 2"/>
    <property type="match status" value="1"/>
</dbReference>
<dbReference type="InterPro" id="IPR006366">
    <property type="entry name" value="CobA/CysG_C"/>
</dbReference>
<dbReference type="PROSITE" id="PS00840">
    <property type="entry name" value="SUMT_2"/>
    <property type="match status" value="1"/>
</dbReference>
<dbReference type="Proteomes" id="UP001216907">
    <property type="component" value="Unassembled WGS sequence"/>
</dbReference>
<keyword evidence="5" id="KW-0949">S-adenosyl-L-methionine</keyword>
<evidence type="ECO:0000256" key="1">
    <source>
        <dbReference type="ARBA" id="ARBA00005879"/>
    </source>
</evidence>
<gene>
    <name evidence="11" type="primary">cobA</name>
    <name evidence="11" type="ORF">PZE19_01545</name>
</gene>
<dbReference type="NCBIfam" id="TIGR01469">
    <property type="entry name" value="cobA_cysG_Cterm"/>
    <property type="match status" value="1"/>
</dbReference>
<feature type="domain" description="Tetrapyrrole methylase" evidence="9">
    <location>
        <begin position="10"/>
        <end position="226"/>
    </location>
</feature>
<accession>A0ABT6F4F3</accession>